<keyword evidence="8" id="KW-1185">Reference proteome</keyword>
<dbReference type="Pfam" id="PF00669">
    <property type="entry name" value="Flagellin_N"/>
    <property type="match status" value="1"/>
</dbReference>
<protein>
    <recommendedName>
        <fullName evidence="2 4">Flagellin</fullName>
    </recommendedName>
</protein>
<evidence type="ECO:0000313" key="7">
    <source>
        <dbReference type="EMBL" id="SHH20191.1"/>
    </source>
</evidence>
<dbReference type="AlphaFoldDB" id="A0A1M5R1Z0"/>
<dbReference type="Pfam" id="PF00700">
    <property type="entry name" value="Flagellin_C"/>
    <property type="match status" value="1"/>
</dbReference>
<keyword evidence="7" id="KW-0969">Cilium</keyword>
<dbReference type="GO" id="GO:0005576">
    <property type="term" value="C:extracellular region"/>
    <property type="evidence" value="ECO:0007669"/>
    <property type="project" value="UniProtKB-SubCell"/>
</dbReference>
<dbReference type="InterPro" id="IPR001492">
    <property type="entry name" value="Flagellin"/>
</dbReference>
<evidence type="ECO:0000256" key="3">
    <source>
        <dbReference type="ARBA" id="ARBA00023143"/>
    </source>
</evidence>
<gene>
    <name evidence="7" type="ORF">SAMN02744040_01199</name>
</gene>
<accession>A0A1M5R1Z0</accession>
<dbReference type="GO" id="GO:0005198">
    <property type="term" value="F:structural molecule activity"/>
    <property type="evidence" value="ECO:0007669"/>
    <property type="project" value="UniProtKB-UniRule"/>
</dbReference>
<dbReference type="Gene3D" id="1.20.1330.10">
    <property type="entry name" value="f41 fragment of flagellin, N-terminal domain"/>
    <property type="match status" value="1"/>
</dbReference>
<name>A0A1M5R1Z0_9FIRM</name>
<keyword evidence="7" id="KW-0282">Flagellum</keyword>
<feature type="domain" description="Flagellin C-terminal" evidence="6">
    <location>
        <begin position="187"/>
        <end position="271"/>
    </location>
</feature>
<dbReference type="GO" id="GO:0009288">
    <property type="term" value="C:bacterial-type flagellum"/>
    <property type="evidence" value="ECO:0007669"/>
    <property type="project" value="UniProtKB-SubCell"/>
</dbReference>
<dbReference type="OrthoDB" id="9796789at2"/>
<reference evidence="8" key="1">
    <citation type="submission" date="2016-11" db="EMBL/GenBank/DDBJ databases">
        <authorList>
            <person name="Varghese N."/>
            <person name="Submissions S."/>
        </authorList>
    </citation>
    <scope>NUCLEOTIDE SEQUENCE [LARGE SCALE GENOMIC DNA]</scope>
    <source>
        <strain evidence="8">DSM 15285</strain>
    </source>
</reference>
<dbReference type="RefSeq" id="WP_072724611.1">
    <property type="nucleotide sequence ID" value="NZ_FQXH01000010.1"/>
</dbReference>
<keyword evidence="3 4" id="KW-0975">Bacterial flagellum</keyword>
<evidence type="ECO:0000259" key="5">
    <source>
        <dbReference type="Pfam" id="PF00669"/>
    </source>
</evidence>
<dbReference type="Proteomes" id="UP000242520">
    <property type="component" value="Unassembled WGS sequence"/>
</dbReference>
<sequence>MRINHNLMAMNAHRQLGINSANQAKSVEKLSSGLRINRAGDDAAGLSISEKMRAQIRGLNQASRNAQDGISLVQTAEGALNETHEILQRMRELATQAANDTNVAADRTAIKSELDQLTSEIDRIASTTQFNTRTLLDGTLSDNNVTLQIGANSAETLAISITAMTTSALGVSNVVVSTTTDAQASITSISAAIGKVSTARSKLGAIQNRLEHTIKNLDVASENLQASESRIRDVDMAKEIMKSTKANILSQAAQAMLAQANQNPQGVLQLLR</sequence>
<dbReference type="PANTHER" id="PTHR42792">
    <property type="entry name" value="FLAGELLIN"/>
    <property type="match status" value="1"/>
</dbReference>
<dbReference type="Gene3D" id="6.10.10.10">
    <property type="entry name" value="Flagellar export chaperone, C-terminal domain"/>
    <property type="match status" value="1"/>
</dbReference>
<dbReference type="PRINTS" id="PR00207">
    <property type="entry name" value="FLAGELLIN"/>
</dbReference>
<evidence type="ECO:0000256" key="4">
    <source>
        <dbReference type="RuleBase" id="RU362073"/>
    </source>
</evidence>
<keyword evidence="4" id="KW-0964">Secreted</keyword>
<organism evidence="7 8">
    <name type="scientific">Tepidibacter thalassicus DSM 15285</name>
    <dbReference type="NCBI Taxonomy" id="1123350"/>
    <lineage>
        <taxon>Bacteria</taxon>
        <taxon>Bacillati</taxon>
        <taxon>Bacillota</taxon>
        <taxon>Clostridia</taxon>
        <taxon>Peptostreptococcales</taxon>
        <taxon>Peptostreptococcaceae</taxon>
        <taxon>Tepidibacter</taxon>
    </lineage>
</organism>
<dbReference type="PANTHER" id="PTHR42792:SF2">
    <property type="entry name" value="FLAGELLIN"/>
    <property type="match status" value="1"/>
</dbReference>
<evidence type="ECO:0000256" key="2">
    <source>
        <dbReference type="ARBA" id="ARBA00020110"/>
    </source>
</evidence>
<proteinExistence type="inferred from homology"/>
<dbReference type="EMBL" id="FQXH01000010">
    <property type="protein sequence ID" value="SHH20191.1"/>
    <property type="molecule type" value="Genomic_DNA"/>
</dbReference>
<dbReference type="InterPro" id="IPR042187">
    <property type="entry name" value="Flagellin_C_sub2"/>
</dbReference>
<comment type="similarity">
    <text evidence="1 4">Belongs to the bacterial flagellin family.</text>
</comment>
<evidence type="ECO:0000256" key="1">
    <source>
        <dbReference type="ARBA" id="ARBA00005709"/>
    </source>
</evidence>
<dbReference type="InterPro" id="IPR046358">
    <property type="entry name" value="Flagellin_C"/>
</dbReference>
<evidence type="ECO:0000313" key="8">
    <source>
        <dbReference type="Proteomes" id="UP000242520"/>
    </source>
</evidence>
<dbReference type="STRING" id="1123350.SAMN02744040_01199"/>
<keyword evidence="7" id="KW-0966">Cell projection</keyword>
<feature type="domain" description="Flagellin N-terminal" evidence="5">
    <location>
        <begin position="3"/>
        <end position="139"/>
    </location>
</feature>
<comment type="function">
    <text evidence="4">Flagellin is the subunit protein which polymerizes to form the filaments of bacterial flagella.</text>
</comment>
<dbReference type="InterPro" id="IPR001029">
    <property type="entry name" value="Flagellin_N"/>
</dbReference>
<evidence type="ECO:0000259" key="6">
    <source>
        <dbReference type="Pfam" id="PF00700"/>
    </source>
</evidence>
<comment type="subcellular location">
    <subcellularLocation>
        <location evidence="4">Secreted</location>
    </subcellularLocation>
    <subcellularLocation>
        <location evidence="4">Bacterial flagellum</location>
    </subcellularLocation>
</comment>
<dbReference type="SUPFAM" id="SSF64518">
    <property type="entry name" value="Phase 1 flagellin"/>
    <property type="match status" value="1"/>
</dbReference>